<proteinExistence type="predicted"/>
<reference evidence="1" key="1">
    <citation type="submission" date="2021-01" db="EMBL/GenBank/DDBJ databases">
        <title>Whole genome shotgun sequence of Sinosporangium siamense NBRC 109515.</title>
        <authorList>
            <person name="Komaki H."/>
            <person name="Tamura T."/>
        </authorList>
    </citation>
    <scope>NUCLEOTIDE SEQUENCE</scope>
    <source>
        <strain evidence="1">NBRC 109515</strain>
    </source>
</reference>
<organism evidence="1 2">
    <name type="scientific">Sinosporangium siamense</name>
    <dbReference type="NCBI Taxonomy" id="1367973"/>
    <lineage>
        <taxon>Bacteria</taxon>
        <taxon>Bacillati</taxon>
        <taxon>Actinomycetota</taxon>
        <taxon>Actinomycetes</taxon>
        <taxon>Streptosporangiales</taxon>
        <taxon>Streptosporangiaceae</taxon>
        <taxon>Sinosporangium</taxon>
    </lineage>
</organism>
<comment type="caution">
    <text evidence="1">The sequence shown here is derived from an EMBL/GenBank/DDBJ whole genome shotgun (WGS) entry which is preliminary data.</text>
</comment>
<evidence type="ECO:0000313" key="2">
    <source>
        <dbReference type="Proteomes" id="UP000606172"/>
    </source>
</evidence>
<evidence type="ECO:0000313" key="1">
    <source>
        <dbReference type="EMBL" id="GII95797.1"/>
    </source>
</evidence>
<dbReference type="EMBL" id="BOOW01000038">
    <property type="protein sequence ID" value="GII95797.1"/>
    <property type="molecule type" value="Genomic_DNA"/>
</dbReference>
<gene>
    <name evidence="1" type="ORF">Ssi02_60280</name>
</gene>
<keyword evidence="2" id="KW-1185">Reference proteome</keyword>
<accession>A0A919RL33</accession>
<sequence>MTSMIYTVPAGGRIARIVIILEPERPRRRLLEGKPVRGGTLVGKGSDAVRTPYVLDDG</sequence>
<name>A0A919RL33_9ACTN</name>
<dbReference type="Proteomes" id="UP000606172">
    <property type="component" value="Unassembled WGS sequence"/>
</dbReference>
<protein>
    <submittedName>
        <fullName evidence="1">Uncharacterized protein</fullName>
    </submittedName>
</protein>
<dbReference type="AlphaFoldDB" id="A0A919RL33"/>